<dbReference type="InterPro" id="IPR011701">
    <property type="entry name" value="MFS"/>
</dbReference>
<keyword evidence="3" id="KW-1003">Cell membrane</keyword>
<evidence type="ECO:0000256" key="4">
    <source>
        <dbReference type="ARBA" id="ARBA00022692"/>
    </source>
</evidence>
<dbReference type="InterPro" id="IPR005829">
    <property type="entry name" value="Sugar_transporter_CS"/>
</dbReference>
<keyword evidence="2" id="KW-0813">Transport</keyword>
<dbReference type="eggNOG" id="COG0477">
    <property type="taxonomic scope" value="Bacteria"/>
</dbReference>
<dbReference type="SUPFAM" id="SSF103473">
    <property type="entry name" value="MFS general substrate transporter"/>
    <property type="match status" value="1"/>
</dbReference>
<evidence type="ECO:0000256" key="1">
    <source>
        <dbReference type="ARBA" id="ARBA00004651"/>
    </source>
</evidence>
<reference evidence="8 9" key="1">
    <citation type="submission" date="2016-03" db="EMBL/GenBank/DDBJ databases">
        <title>Draft genome sequence of Acetobacter malorum CECT 7742, a strain isolated from strawberry vinegar.</title>
        <authorList>
            <person name="Sainz F."/>
            <person name="Mas A."/>
            <person name="Torija M.J."/>
        </authorList>
    </citation>
    <scope>NUCLEOTIDE SEQUENCE [LARGE SCALE GENOMIC DNA]</scope>
    <source>
        <strain evidence="8 9">CECT 7742</strain>
    </source>
</reference>
<sequence length="453" mass="49140">MTSPAKEERSMRSLVLASSVGTVIEWYDFFLYGSLAIFFARLFYPPGDDVAATLISVATFATGFAVRPLGSLIFGYMGDSVGRKTTFLITLLIMGCSTAAIGLLPTFATASYAAPVLLILLRIVQGLALGGEYGGAATYVAEHSPPGERGKWASYIQAMASGGFVLSLGMVLILRLWLGEEAFGTWGWRAPFLLSFVLVAVSLRIRLRLSESPVFVEMHKQGKLSKSPVRDAFRIPGNARRIILFLFGVACAQAVTFYTAQFYALYYIQTFMKMPFLPATLSVAVGAFLGVPFFVLFGALSDRIGRKRLSLAGMAAAVLFYIPIFSIIRHAITPENTSYATISACVFALVVIAAAVYGPYGAFIVESFPANVRYTSISVPYHIGNGIFGGFLPLVSLWLVTETGNPYAGLLYPMGLCLIGFFVTLFWVPETLSVRKGERTQIVSLSHDVMSEG</sequence>
<dbReference type="AlphaFoldDB" id="A0A087PP15"/>
<evidence type="ECO:0000256" key="2">
    <source>
        <dbReference type="ARBA" id="ARBA00022448"/>
    </source>
</evidence>
<dbReference type="Gene3D" id="1.20.1250.20">
    <property type="entry name" value="MFS general substrate transporter like domains"/>
    <property type="match status" value="1"/>
</dbReference>
<accession>A0A087PP15</accession>
<feature type="domain" description="Major facilitator superfamily (MFS) profile" evidence="7">
    <location>
        <begin position="14"/>
        <end position="432"/>
    </location>
</feature>
<evidence type="ECO:0000313" key="9">
    <source>
        <dbReference type="Proteomes" id="UP000077349"/>
    </source>
</evidence>
<keyword evidence="4" id="KW-0812">Transmembrane</keyword>
<dbReference type="PANTHER" id="PTHR43045">
    <property type="entry name" value="SHIKIMATE TRANSPORTER"/>
    <property type="match status" value="1"/>
</dbReference>
<evidence type="ECO:0000259" key="7">
    <source>
        <dbReference type="PROSITE" id="PS50850"/>
    </source>
</evidence>
<dbReference type="PATRIC" id="fig|178901.10.peg.1760"/>
<evidence type="ECO:0000256" key="5">
    <source>
        <dbReference type="ARBA" id="ARBA00022989"/>
    </source>
</evidence>
<dbReference type="STRING" id="178901.AmDm5_1817"/>
<dbReference type="CDD" id="cd17369">
    <property type="entry name" value="MFS_ShiA_like"/>
    <property type="match status" value="1"/>
</dbReference>
<dbReference type="GO" id="GO:0022857">
    <property type="term" value="F:transmembrane transporter activity"/>
    <property type="evidence" value="ECO:0007669"/>
    <property type="project" value="InterPro"/>
</dbReference>
<dbReference type="PANTHER" id="PTHR43045:SF7">
    <property type="entry name" value="MAJOR FACILITATOR SUPERFAMILY TRANSPORTER"/>
    <property type="match status" value="1"/>
</dbReference>
<dbReference type="InterPro" id="IPR036259">
    <property type="entry name" value="MFS_trans_sf"/>
</dbReference>
<gene>
    <name evidence="8" type="ORF">Amal_01686</name>
</gene>
<comment type="caution">
    <text evidence="8">The sequence shown here is derived from an EMBL/GenBank/DDBJ whole genome shotgun (WGS) entry which is preliminary data.</text>
</comment>
<keyword evidence="5" id="KW-1133">Transmembrane helix</keyword>
<evidence type="ECO:0000256" key="3">
    <source>
        <dbReference type="ARBA" id="ARBA00022475"/>
    </source>
</evidence>
<evidence type="ECO:0000256" key="6">
    <source>
        <dbReference type="ARBA" id="ARBA00023136"/>
    </source>
</evidence>
<dbReference type="EMBL" id="LVHD01000017">
    <property type="protein sequence ID" value="OAG77148.1"/>
    <property type="molecule type" value="Genomic_DNA"/>
</dbReference>
<dbReference type="PROSITE" id="PS50850">
    <property type="entry name" value="MFS"/>
    <property type="match status" value="1"/>
</dbReference>
<name>A0A087PP15_9PROT</name>
<dbReference type="GO" id="GO:0005886">
    <property type="term" value="C:plasma membrane"/>
    <property type="evidence" value="ECO:0007669"/>
    <property type="project" value="UniProtKB-SubCell"/>
</dbReference>
<evidence type="ECO:0000313" key="8">
    <source>
        <dbReference type="EMBL" id="OAG77148.1"/>
    </source>
</evidence>
<keyword evidence="6" id="KW-0472">Membrane</keyword>
<comment type="subcellular location">
    <subcellularLocation>
        <location evidence="1">Cell membrane</location>
        <topology evidence="1">Multi-pass membrane protein</topology>
    </subcellularLocation>
</comment>
<proteinExistence type="predicted"/>
<organism evidence="8 9">
    <name type="scientific">Acetobacter malorum</name>
    <dbReference type="NCBI Taxonomy" id="178901"/>
    <lineage>
        <taxon>Bacteria</taxon>
        <taxon>Pseudomonadati</taxon>
        <taxon>Pseudomonadota</taxon>
        <taxon>Alphaproteobacteria</taxon>
        <taxon>Acetobacterales</taxon>
        <taxon>Acetobacteraceae</taxon>
        <taxon>Acetobacter</taxon>
    </lineage>
</organism>
<protein>
    <submittedName>
        <fullName evidence="8">Sugar transporter</fullName>
    </submittedName>
</protein>
<dbReference type="Proteomes" id="UP000077349">
    <property type="component" value="Unassembled WGS sequence"/>
</dbReference>
<dbReference type="Pfam" id="PF07690">
    <property type="entry name" value="MFS_1"/>
    <property type="match status" value="1"/>
</dbReference>
<dbReference type="PROSITE" id="PS00217">
    <property type="entry name" value="SUGAR_TRANSPORT_2"/>
    <property type="match status" value="1"/>
</dbReference>
<dbReference type="InterPro" id="IPR020846">
    <property type="entry name" value="MFS_dom"/>
</dbReference>
<keyword evidence="8" id="KW-0762">Sugar transport</keyword>